<reference evidence="2 3" key="1">
    <citation type="journal article" date="2014" name="BMC Genomics">
        <title>Genome sequencing of four Aureobasidium pullulans varieties: biotechnological potential, stress tolerance, and description of new species.</title>
        <authorList>
            <person name="Gostin Ar C."/>
            <person name="Ohm R.A."/>
            <person name="Kogej T."/>
            <person name="Sonjak S."/>
            <person name="Turk M."/>
            <person name="Zajc J."/>
            <person name="Zalar P."/>
            <person name="Grube M."/>
            <person name="Sun H."/>
            <person name="Han J."/>
            <person name="Sharma A."/>
            <person name="Chiniquy J."/>
            <person name="Ngan C.Y."/>
            <person name="Lipzen A."/>
            <person name="Barry K."/>
            <person name="Grigoriev I.V."/>
            <person name="Gunde-Cimerman N."/>
        </authorList>
    </citation>
    <scope>NUCLEOTIDE SEQUENCE [LARGE SCALE GENOMIC DNA]</scope>
    <source>
        <strain evidence="2 3">CBS 110374</strain>
    </source>
</reference>
<dbReference type="AlphaFoldDB" id="A0A074VY79"/>
<dbReference type="HOGENOM" id="CLU_1065518_0_0_1"/>
<proteinExistence type="predicted"/>
<keyword evidence="1" id="KW-0812">Transmembrane</keyword>
<dbReference type="GeneID" id="63918131"/>
<evidence type="ECO:0000313" key="3">
    <source>
        <dbReference type="Proteomes" id="UP000030672"/>
    </source>
</evidence>
<accession>A0A074VY79</accession>
<feature type="transmembrane region" description="Helical" evidence="1">
    <location>
        <begin position="156"/>
        <end position="174"/>
    </location>
</feature>
<feature type="transmembrane region" description="Helical" evidence="1">
    <location>
        <begin position="92"/>
        <end position="111"/>
    </location>
</feature>
<evidence type="ECO:0000256" key="1">
    <source>
        <dbReference type="SAM" id="Phobius"/>
    </source>
</evidence>
<keyword evidence="3" id="KW-1185">Reference proteome</keyword>
<keyword evidence="1" id="KW-0472">Membrane</keyword>
<dbReference type="RefSeq" id="XP_040879650.1">
    <property type="nucleotide sequence ID" value="XM_041024758.1"/>
</dbReference>
<evidence type="ECO:0000313" key="2">
    <source>
        <dbReference type="EMBL" id="KEQ62627.1"/>
    </source>
</evidence>
<gene>
    <name evidence="2" type="ORF">M437DRAFT_66482</name>
</gene>
<name>A0A074VY79_AURM1</name>
<feature type="transmembrane region" description="Helical" evidence="1">
    <location>
        <begin position="21"/>
        <end position="42"/>
    </location>
</feature>
<dbReference type="Proteomes" id="UP000030672">
    <property type="component" value="Unassembled WGS sequence"/>
</dbReference>
<keyword evidence="1" id="KW-1133">Transmembrane helix</keyword>
<dbReference type="EMBL" id="KL584834">
    <property type="protein sequence ID" value="KEQ62627.1"/>
    <property type="molecule type" value="Genomic_DNA"/>
</dbReference>
<sequence>MAEQQTYMLNPTPRSAEVGSFLVRLALCPVFAVLGIVLWLVYPSSQNGTSQPGNGTTLVSLPSGSIFDHTHPQGLNSTVAIQYLPINLEDPLAISLVCILAIATGFAYIIIQAQRVDKTRKLESSSREDYHNRSWNTSFSQEMQEACRDAGQADRVMAFLIFSTTGLFCLAAWTSRILDGAFGKAVPPSREQLEELSEGIGGSLVLGAQSLPWNYTREAWVCGWKERVLDPAAASQFSTSCTRIVSSPSDDVLWYRFVLPC</sequence>
<protein>
    <submittedName>
        <fullName evidence="2">Uncharacterized protein</fullName>
    </submittedName>
</protein>
<organism evidence="2 3">
    <name type="scientific">Aureobasidium melanogenum (strain CBS 110374)</name>
    <name type="common">Aureobasidium pullulans var. melanogenum</name>
    <dbReference type="NCBI Taxonomy" id="1043003"/>
    <lineage>
        <taxon>Eukaryota</taxon>
        <taxon>Fungi</taxon>
        <taxon>Dikarya</taxon>
        <taxon>Ascomycota</taxon>
        <taxon>Pezizomycotina</taxon>
        <taxon>Dothideomycetes</taxon>
        <taxon>Dothideomycetidae</taxon>
        <taxon>Dothideales</taxon>
        <taxon>Saccotheciaceae</taxon>
        <taxon>Aureobasidium</taxon>
    </lineage>
</organism>